<evidence type="ECO:0000313" key="2">
    <source>
        <dbReference type="EMBL" id="RAL41729.1"/>
    </source>
</evidence>
<accession>A0A328DBJ3</accession>
<name>A0A328DBJ3_9ASTE</name>
<proteinExistence type="predicted"/>
<dbReference type="PANTHER" id="PTHR47481:SF43">
    <property type="entry name" value="RETROTRANSPOSON COPIA-LIKE N-TERMINAL DOMAIN-CONTAINING PROTEIN"/>
    <property type="match status" value="1"/>
</dbReference>
<keyword evidence="3" id="KW-1185">Reference proteome</keyword>
<dbReference type="AlphaFoldDB" id="A0A328DBJ3"/>
<sequence>MTIKIGSWSSKNLSYAAGWDITRVARVPRKPMKQRGTGYPPRATLQRPRVVVTERQVRSTLIGLYGRHTRCSHKGSFRCHKPVLCDLFPSGPSYSRCPPRQLHLQYSDQPLISNIDTAREAWLNLHSSFASTSRGHVLSLKSKLAKNPRGDRSIVVYLHEMHSLANELAFIQNPIPQEDFVSHIQINLGLIMIISHQMLIFVRRTSPSRNLSSMSGRSFGNSGHASSFSSHDVARSPQGRH</sequence>
<evidence type="ECO:0000256" key="1">
    <source>
        <dbReference type="SAM" id="MobiDB-lite"/>
    </source>
</evidence>
<comment type="caution">
    <text evidence="2">The sequence shown here is derived from an EMBL/GenBank/DDBJ whole genome shotgun (WGS) entry which is preliminary data.</text>
</comment>
<reference evidence="2 3" key="1">
    <citation type="submission" date="2018-06" db="EMBL/GenBank/DDBJ databases">
        <title>The Genome of Cuscuta australis (Dodder) Provides Insight into the Evolution of Plant Parasitism.</title>
        <authorList>
            <person name="Liu H."/>
        </authorList>
    </citation>
    <scope>NUCLEOTIDE SEQUENCE [LARGE SCALE GENOMIC DNA]</scope>
    <source>
        <strain evidence="3">cv. Yunnan</strain>
        <tissue evidence="2">Vines</tissue>
    </source>
</reference>
<dbReference type="PANTHER" id="PTHR47481">
    <property type="match status" value="1"/>
</dbReference>
<organism evidence="2 3">
    <name type="scientific">Cuscuta australis</name>
    <dbReference type="NCBI Taxonomy" id="267555"/>
    <lineage>
        <taxon>Eukaryota</taxon>
        <taxon>Viridiplantae</taxon>
        <taxon>Streptophyta</taxon>
        <taxon>Embryophyta</taxon>
        <taxon>Tracheophyta</taxon>
        <taxon>Spermatophyta</taxon>
        <taxon>Magnoliopsida</taxon>
        <taxon>eudicotyledons</taxon>
        <taxon>Gunneridae</taxon>
        <taxon>Pentapetalae</taxon>
        <taxon>asterids</taxon>
        <taxon>lamiids</taxon>
        <taxon>Solanales</taxon>
        <taxon>Convolvulaceae</taxon>
        <taxon>Cuscuteae</taxon>
        <taxon>Cuscuta</taxon>
        <taxon>Cuscuta subgen. Grammica</taxon>
        <taxon>Cuscuta sect. Cleistogrammica</taxon>
    </lineage>
</organism>
<dbReference type="Proteomes" id="UP000249390">
    <property type="component" value="Unassembled WGS sequence"/>
</dbReference>
<evidence type="ECO:0000313" key="3">
    <source>
        <dbReference type="Proteomes" id="UP000249390"/>
    </source>
</evidence>
<feature type="region of interest" description="Disordered" evidence="1">
    <location>
        <begin position="212"/>
        <end position="241"/>
    </location>
</feature>
<protein>
    <submittedName>
        <fullName evidence="2">Uncharacterized protein</fullName>
    </submittedName>
</protein>
<feature type="compositionally biased region" description="Polar residues" evidence="1">
    <location>
        <begin position="212"/>
        <end position="230"/>
    </location>
</feature>
<gene>
    <name evidence="2" type="ORF">DM860_008911</name>
</gene>
<dbReference type="EMBL" id="NQVE01000183">
    <property type="protein sequence ID" value="RAL41729.1"/>
    <property type="molecule type" value="Genomic_DNA"/>
</dbReference>